<evidence type="ECO:0000256" key="1">
    <source>
        <dbReference type="ARBA" id="ARBA00023002"/>
    </source>
</evidence>
<dbReference type="Pfam" id="PF00141">
    <property type="entry name" value="peroxidase"/>
    <property type="match status" value="1"/>
</dbReference>
<sequence length="188" mass="20150">MENPDVIPSLLTLALNDVMTYDKALKSGGPNGSIRVSSEISRPENKGLVGALNLVKEAKKEIDSNSRGGGVISYSDLIQYAAQSAIKQTFLASAICKCGGNVEKGSLLYTAYGSNGQRGLFERNFGRPDTQEPDPEGRVPQWDKLAVMSAFLGPDQTATETLLATDPEVRFAVGLEVSAQKQIMRSVP</sequence>
<comment type="caution">
    <text evidence="4">The sequence shown here is derived from an EMBL/GenBank/DDBJ whole genome shotgun (WGS) entry which is preliminary data.</text>
</comment>
<evidence type="ECO:0000313" key="5">
    <source>
        <dbReference type="Proteomes" id="UP000238479"/>
    </source>
</evidence>
<dbReference type="CDD" id="cd00314">
    <property type="entry name" value="plant_peroxidase_like"/>
    <property type="match status" value="1"/>
</dbReference>
<gene>
    <name evidence="4" type="ORF">RchiOBHm_Chr7g0242541</name>
</gene>
<dbReference type="Proteomes" id="UP000238479">
    <property type="component" value="Chromosome 7"/>
</dbReference>
<protein>
    <submittedName>
        <fullName evidence="4">Putative L-ascorbate peroxidase</fullName>
        <ecNumber evidence="4">1.11.1.11</ecNumber>
    </submittedName>
</protein>
<accession>A0A2P6PIH7</accession>
<dbReference type="InterPro" id="IPR002016">
    <property type="entry name" value="Haem_peroxidase"/>
</dbReference>
<dbReference type="GO" id="GO:0009535">
    <property type="term" value="C:chloroplast thylakoid membrane"/>
    <property type="evidence" value="ECO:0007669"/>
    <property type="project" value="TreeGrafter"/>
</dbReference>
<dbReference type="PANTHER" id="PTHR31356">
    <property type="entry name" value="THYLAKOID LUMENAL 29 KDA PROTEIN, CHLOROPLASTIC-RELATED"/>
    <property type="match status" value="1"/>
</dbReference>
<evidence type="ECO:0000313" key="4">
    <source>
        <dbReference type="EMBL" id="PRQ21737.1"/>
    </source>
</evidence>
<evidence type="ECO:0000259" key="3">
    <source>
        <dbReference type="Pfam" id="PF00141"/>
    </source>
</evidence>
<reference evidence="4 5" key="1">
    <citation type="journal article" date="2018" name="Nat. Genet.">
        <title>The Rosa genome provides new insights in the design of modern roses.</title>
        <authorList>
            <person name="Bendahmane M."/>
        </authorList>
    </citation>
    <scope>NUCLEOTIDE SEQUENCE [LARGE SCALE GENOMIC DNA]</scope>
    <source>
        <strain evidence="5">cv. Old Blush</strain>
    </source>
</reference>
<feature type="domain" description="Plant heme peroxidase family profile" evidence="3">
    <location>
        <begin position="3"/>
        <end position="140"/>
    </location>
</feature>
<dbReference type="AlphaFoldDB" id="A0A2P6PIH7"/>
<dbReference type="EC" id="1.11.1.11" evidence="4"/>
<dbReference type="PANTHER" id="PTHR31356:SF34">
    <property type="entry name" value="THYLAKOID LUMENAL 29 KDA PROTEIN, CHLOROPLASTIC"/>
    <property type="match status" value="1"/>
</dbReference>
<evidence type="ECO:0000256" key="2">
    <source>
        <dbReference type="RuleBase" id="RU004241"/>
    </source>
</evidence>
<comment type="similarity">
    <text evidence="2">Belongs to the peroxidase family.</text>
</comment>
<dbReference type="GO" id="GO:0020037">
    <property type="term" value="F:heme binding"/>
    <property type="evidence" value="ECO:0007669"/>
    <property type="project" value="InterPro"/>
</dbReference>
<dbReference type="GO" id="GO:0034599">
    <property type="term" value="P:cellular response to oxidative stress"/>
    <property type="evidence" value="ECO:0007669"/>
    <property type="project" value="InterPro"/>
</dbReference>
<dbReference type="SUPFAM" id="SSF48113">
    <property type="entry name" value="Heme-dependent peroxidases"/>
    <property type="match status" value="1"/>
</dbReference>
<dbReference type="Gene3D" id="1.10.520.10">
    <property type="match status" value="1"/>
</dbReference>
<dbReference type="InterPro" id="IPR010255">
    <property type="entry name" value="Haem_peroxidase_sf"/>
</dbReference>
<dbReference type="Gramene" id="PRQ21737">
    <property type="protein sequence ID" value="PRQ21737"/>
    <property type="gene ID" value="RchiOBHm_Chr7g0242541"/>
</dbReference>
<keyword evidence="1 4" id="KW-0560">Oxidoreductase</keyword>
<dbReference type="STRING" id="74649.A0A2P6PIH7"/>
<keyword evidence="5" id="KW-1185">Reference proteome</keyword>
<organism evidence="4 5">
    <name type="scientific">Rosa chinensis</name>
    <name type="common">China rose</name>
    <dbReference type="NCBI Taxonomy" id="74649"/>
    <lineage>
        <taxon>Eukaryota</taxon>
        <taxon>Viridiplantae</taxon>
        <taxon>Streptophyta</taxon>
        <taxon>Embryophyta</taxon>
        <taxon>Tracheophyta</taxon>
        <taxon>Spermatophyta</taxon>
        <taxon>Magnoliopsida</taxon>
        <taxon>eudicotyledons</taxon>
        <taxon>Gunneridae</taxon>
        <taxon>Pentapetalae</taxon>
        <taxon>rosids</taxon>
        <taxon>fabids</taxon>
        <taxon>Rosales</taxon>
        <taxon>Rosaceae</taxon>
        <taxon>Rosoideae</taxon>
        <taxon>Rosoideae incertae sedis</taxon>
        <taxon>Rosa</taxon>
    </lineage>
</organism>
<proteinExistence type="inferred from homology"/>
<dbReference type="InterPro" id="IPR044831">
    <property type="entry name" value="Ccp1-like"/>
</dbReference>
<dbReference type="GO" id="GO:0000302">
    <property type="term" value="P:response to reactive oxygen species"/>
    <property type="evidence" value="ECO:0007669"/>
    <property type="project" value="TreeGrafter"/>
</dbReference>
<dbReference type="GO" id="GO:0016688">
    <property type="term" value="F:L-ascorbate peroxidase activity"/>
    <property type="evidence" value="ECO:0007669"/>
    <property type="project" value="UniProtKB-EC"/>
</dbReference>
<name>A0A2P6PIH7_ROSCH</name>
<keyword evidence="4" id="KW-0575">Peroxidase</keyword>
<dbReference type="GO" id="GO:0042744">
    <property type="term" value="P:hydrogen peroxide catabolic process"/>
    <property type="evidence" value="ECO:0007669"/>
    <property type="project" value="TreeGrafter"/>
</dbReference>
<dbReference type="EMBL" id="PDCK01000045">
    <property type="protein sequence ID" value="PRQ21737.1"/>
    <property type="molecule type" value="Genomic_DNA"/>
</dbReference>
<dbReference type="PRINTS" id="PR00459">
    <property type="entry name" value="ASPEROXIDASE"/>
</dbReference>
<dbReference type="InterPro" id="IPR002207">
    <property type="entry name" value="Peroxidase_I"/>
</dbReference>